<name>A0A4D7BDP3_9HYPH</name>
<sequence>MARETIYVVQAYHAGKRGGLKADTPIPCRSAEAARRAAERLAPSRLGVVAFTTSGDAEMGDYDDEPKIIFKAGSLPPPFDDA</sequence>
<evidence type="ECO:0000313" key="1">
    <source>
        <dbReference type="EMBL" id="QCI69020.1"/>
    </source>
</evidence>
<reference evidence="1 2" key="1">
    <citation type="submission" date="2019-04" db="EMBL/GenBank/DDBJ databases">
        <title>Phreatobacter aquaticus sp. nov.</title>
        <authorList>
            <person name="Choi A."/>
        </authorList>
    </citation>
    <scope>NUCLEOTIDE SEQUENCE [LARGE SCALE GENOMIC DNA]</scope>
    <source>
        <strain evidence="1 2">KCTC 52518</strain>
    </source>
</reference>
<dbReference type="Proteomes" id="UP000298781">
    <property type="component" value="Chromosome"/>
</dbReference>
<accession>A0A4D7BDP3</accession>
<dbReference type="KEGG" id="pstg:E8M01_03355"/>
<protein>
    <submittedName>
        <fullName evidence="1">Uncharacterized protein</fullName>
    </submittedName>
</protein>
<proteinExistence type="predicted"/>
<keyword evidence="2" id="KW-1185">Reference proteome</keyword>
<dbReference type="EMBL" id="CP039690">
    <property type="protein sequence ID" value="QCI69020.1"/>
    <property type="molecule type" value="Genomic_DNA"/>
</dbReference>
<dbReference type="OrthoDB" id="7220707at2"/>
<dbReference type="AlphaFoldDB" id="A0A4D7BDP3"/>
<evidence type="ECO:0000313" key="2">
    <source>
        <dbReference type="Proteomes" id="UP000298781"/>
    </source>
</evidence>
<gene>
    <name evidence="1" type="ORF">E8M01_03355</name>
</gene>
<organism evidence="1 2">
    <name type="scientific">Phreatobacter stygius</name>
    <dbReference type="NCBI Taxonomy" id="1940610"/>
    <lineage>
        <taxon>Bacteria</taxon>
        <taxon>Pseudomonadati</taxon>
        <taxon>Pseudomonadota</taxon>
        <taxon>Alphaproteobacteria</taxon>
        <taxon>Hyphomicrobiales</taxon>
        <taxon>Phreatobacteraceae</taxon>
        <taxon>Phreatobacter</taxon>
    </lineage>
</organism>